<dbReference type="Gene3D" id="1.10.20.10">
    <property type="entry name" value="Histone, subunit A"/>
    <property type="match status" value="1"/>
</dbReference>
<proteinExistence type="predicted"/>
<feature type="compositionally biased region" description="Low complexity" evidence="1">
    <location>
        <begin position="116"/>
        <end position="130"/>
    </location>
</feature>
<evidence type="ECO:0000313" key="2">
    <source>
        <dbReference type="EMBL" id="CAK7924152.1"/>
    </source>
</evidence>
<dbReference type="Proteomes" id="UP001162060">
    <property type="component" value="Unassembled WGS sequence"/>
</dbReference>
<evidence type="ECO:0008006" key="4">
    <source>
        <dbReference type="Google" id="ProtNLM"/>
    </source>
</evidence>
<reference evidence="2" key="1">
    <citation type="submission" date="2024-01" db="EMBL/GenBank/DDBJ databases">
        <authorList>
            <person name="Webb A."/>
        </authorList>
    </citation>
    <scope>NUCLEOTIDE SEQUENCE</scope>
    <source>
        <strain evidence="2">Pm1</strain>
    </source>
</reference>
<comment type="caution">
    <text evidence="2">The sequence shown here is derived from an EMBL/GenBank/DDBJ whole genome shotgun (WGS) entry which is preliminary data.</text>
</comment>
<feature type="compositionally biased region" description="Basic and acidic residues" evidence="1">
    <location>
        <begin position="137"/>
        <end position="147"/>
    </location>
</feature>
<organism evidence="2 3">
    <name type="scientific">Peronospora matthiolae</name>
    <dbReference type="NCBI Taxonomy" id="2874970"/>
    <lineage>
        <taxon>Eukaryota</taxon>
        <taxon>Sar</taxon>
        <taxon>Stramenopiles</taxon>
        <taxon>Oomycota</taxon>
        <taxon>Peronosporomycetes</taxon>
        <taxon>Peronosporales</taxon>
        <taxon>Peronosporaceae</taxon>
        <taxon>Peronospora</taxon>
    </lineage>
</organism>
<evidence type="ECO:0000313" key="3">
    <source>
        <dbReference type="Proteomes" id="UP001162060"/>
    </source>
</evidence>
<protein>
    <recommendedName>
        <fullName evidence="4">Transcription factor CBF/NF-Y/archaeal histone domain-containing protein</fullName>
    </recommendedName>
</protein>
<evidence type="ECO:0000256" key="1">
    <source>
        <dbReference type="SAM" id="MobiDB-lite"/>
    </source>
</evidence>
<sequence>MKHRDLLKGRVKRLLKEQKDTGQVGESAVAGCVSAVQLFVRDLARKMQMQSVEGQALTPIELKKSVLSSGELKFLHEKVAAIDESAVKYPTSTRRGGKKRTPTATAEKSSSKKARTTTTAKKTVKNIAKAVEVSSAKTKDGRPHLQSKEALPVQDSVSSIHQAQLPVVEEDEDYDESDSDA</sequence>
<dbReference type="AlphaFoldDB" id="A0AAV1TRB6"/>
<feature type="region of interest" description="Disordered" evidence="1">
    <location>
        <begin position="85"/>
        <end position="181"/>
    </location>
</feature>
<feature type="compositionally biased region" description="Acidic residues" evidence="1">
    <location>
        <begin position="168"/>
        <end position="181"/>
    </location>
</feature>
<name>A0AAV1TRB6_9STRA</name>
<dbReference type="GO" id="GO:0046982">
    <property type="term" value="F:protein heterodimerization activity"/>
    <property type="evidence" value="ECO:0007669"/>
    <property type="project" value="InterPro"/>
</dbReference>
<gene>
    <name evidence="2" type="ORF">PM001_LOCUS9302</name>
</gene>
<dbReference type="EMBL" id="CAKLBY020000072">
    <property type="protein sequence ID" value="CAK7924152.1"/>
    <property type="molecule type" value="Genomic_DNA"/>
</dbReference>
<accession>A0AAV1TRB6</accession>
<dbReference type="InterPro" id="IPR009072">
    <property type="entry name" value="Histone-fold"/>
</dbReference>